<evidence type="ECO:0000256" key="1">
    <source>
        <dbReference type="SAM" id="MobiDB-lite"/>
    </source>
</evidence>
<feature type="region of interest" description="Disordered" evidence="1">
    <location>
        <begin position="64"/>
        <end position="87"/>
    </location>
</feature>
<feature type="compositionally biased region" description="Basic and acidic residues" evidence="1">
    <location>
        <begin position="68"/>
        <end position="79"/>
    </location>
</feature>
<dbReference type="AlphaFoldDB" id="A0A2P5WK48"/>
<name>A0A2P5WK48_GOSBA</name>
<accession>A0A2P5WK48</accession>
<dbReference type="EMBL" id="KZ667314">
    <property type="protein sequence ID" value="PPR91453.1"/>
    <property type="molecule type" value="Genomic_DNA"/>
</dbReference>
<gene>
    <name evidence="2" type="ORF">GOBAR_AA29231</name>
</gene>
<reference evidence="2 3" key="1">
    <citation type="submission" date="2015-01" db="EMBL/GenBank/DDBJ databases">
        <title>Genome of allotetraploid Gossypium barbadense reveals genomic plasticity and fiber elongation in cotton evolution.</title>
        <authorList>
            <person name="Chen X."/>
            <person name="Liu X."/>
            <person name="Zhao B."/>
            <person name="Zheng H."/>
            <person name="Hu Y."/>
            <person name="Lu G."/>
            <person name="Yang C."/>
            <person name="Chen J."/>
            <person name="Shan C."/>
            <person name="Zhang L."/>
            <person name="Zhou Y."/>
            <person name="Wang L."/>
            <person name="Guo W."/>
            <person name="Bai Y."/>
            <person name="Ruan J."/>
            <person name="Shangguan X."/>
            <person name="Mao Y."/>
            <person name="Jiang J."/>
            <person name="Zhu Y."/>
            <person name="Lei J."/>
            <person name="Kang H."/>
            <person name="Chen S."/>
            <person name="He X."/>
            <person name="Wang R."/>
            <person name="Wang Y."/>
            <person name="Chen J."/>
            <person name="Wang L."/>
            <person name="Yu S."/>
            <person name="Wang B."/>
            <person name="Wei J."/>
            <person name="Song S."/>
            <person name="Lu X."/>
            <person name="Gao Z."/>
            <person name="Gu W."/>
            <person name="Deng X."/>
            <person name="Ma D."/>
            <person name="Wang S."/>
            <person name="Liang W."/>
            <person name="Fang L."/>
            <person name="Cai C."/>
            <person name="Zhu X."/>
            <person name="Zhou B."/>
            <person name="Zhang Y."/>
            <person name="Chen Z."/>
            <person name="Xu S."/>
            <person name="Zhu R."/>
            <person name="Wang S."/>
            <person name="Zhang T."/>
            <person name="Zhao G."/>
        </authorList>
    </citation>
    <scope>NUCLEOTIDE SEQUENCE [LARGE SCALE GENOMIC DNA]</scope>
    <source>
        <strain evidence="3">cv. Xinhai21</strain>
        <tissue evidence="2">Leaf</tissue>
    </source>
</reference>
<proteinExistence type="predicted"/>
<evidence type="ECO:0000313" key="3">
    <source>
        <dbReference type="Proteomes" id="UP000239757"/>
    </source>
</evidence>
<dbReference type="Proteomes" id="UP000239757">
    <property type="component" value="Unassembled WGS sequence"/>
</dbReference>
<evidence type="ECO:0000313" key="2">
    <source>
        <dbReference type="EMBL" id="PPR91453.1"/>
    </source>
</evidence>
<sequence>MGELSSRHLVENVTGLTIPLTGLTRLLLLTPLSQREVIDMQLLQECELVVGRNRLKLERVSYSAGENNDNRLSHQRPDKQPIFPEGESPALSLVPMKTFSKSDSPINPLSLPLVFSDPPVKFANVENPLAIASAPLPTDSDNPF</sequence>
<protein>
    <submittedName>
        <fullName evidence="2">Uncharacterized protein</fullName>
    </submittedName>
</protein>
<organism evidence="2 3">
    <name type="scientific">Gossypium barbadense</name>
    <name type="common">Sea Island cotton</name>
    <name type="synonym">Hibiscus barbadensis</name>
    <dbReference type="NCBI Taxonomy" id="3634"/>
    <lineage>
        <taxon>Eukaryota</taxon>
        <taxon>Viridiplantae</taxon>
        <taxon>Streptophyta</taxon>
        <taxon>Embryophyta</taxon>
        <taxon>Tracheophyta</taxon>
        <taxon>Spermatophyta</taxon>
        <taxon>Magnoliopsida</taxon>
        <taxon>eudicotyledons</taxon>
        <taxon>Gunneridae</taxon>
        <taxon>Pentapetalae</taxon>
        <taxon>rosids</taxon>
        <taxon>malvids</taxon>
        <taxon>Malvales</taxon>
        <taxon>Malvaceae</taxon>
        <taxon>Malvoideae</taxon>
        <taxon>Gossypium</taxon>
    </lineage>
</organism>